<gene>
    <name evidence="1" type="ORF">H0A72_18455</name>
</gene>
<protein>
    <submittedName>
        <fullName evidence="1">Uncharacterized protein</fullName>
    </submittedName>
</protein>
<comment type="caution">
    <text evidence="1">The sequence shown here is derived from an EMBL/GenBank/DDBJ whole genome shotgun (WGS) entry which is preliminary data.</text>
</comment>
<dbReference type="EMBL" id="JACCEM010000010">
    <property type="protein sequence ID" value="NYT51299.1"/>
    <property type="molecule type" value="Genomic_DNA"/>
</dbReference>
<dbReference type="AlphaFoldDB" id="A0A853G4R1"/>
<proteinExistence type="predicted"/>
<reference evidence="1 2" key="1">
    <citation type="submission" date="2020-07" db="EMBL/GenBank/DDBJ databases">
        <title>Taxonomic revisions and descriptions of new bacterial species based on genomic comparisons in the high-G+C-content subgroup of the family Alcaligenaceae.</title>
        <authorList>
            <person name="Szabo A."/>
            <person name="Felfoldi T."/>
        </authorList>
    </citation>
    <scope>NUCLEOTIDE SEQUENCE [LARGE SCALE GENOMIC DNA]</scope>
    <source>
        <strain evidence="1 2">LMG 24012</strain>
    </source>
</reference>
<evidence type="ECO:0000313" key="1">
    <source>
        <dbReference type="EMBL" id="NYT51299.1"/>
    </source>
</evidence>
<organism evidence="1 2">
    <name type="scientific">Parapusillimonas granuli</name>
    <dbReference type="NCBI Taxonomy" id="380911"/>
    <lineage>
        <taxon>Bacteria</taxon>
        <taxon>Pseudomonadati</taxon>
        <taxon>Pseudomonadota</taxon>
        <taxon>Betaproteobacteria</taxon>
        <taxon>Burkholderiales</taxon>
        <taxon>Alcaligenaceae</taxon>
        <taxon>Parapusillimonas</taxon>
    </lineage>
</organism>
<keyword evidence="2" id="KW-1185">Reference proteome</keyword>
<evidence type="ECO:0000313" key="2">
    <source>
        <dbReference type="Proteomes" id="UP000559809"/>
    </source>
</evidence>
<name>A0A853G4R1_9BURK</name>
<sequence>MQVPAASQNNYRFQVYVREKLDSLRGQFDLKYWPSLSDFVSELASDANNAVTQATNPITAAATSAVRSSQADFFKALFASIEDHGASNHGHLPSGFKLSDRTYASLANCALDLGPDELIDDAYVKRFRQRERSKDI</sequence>
<dbReference type="Proteomes" id="UP000559809">
    <property type="component" value="Unassembled WGS sequence"/>
</dbReference>
<accession>A0A853G4R1</accession>
<dbReference type="RefSeq" id="WP_180157954.1">
    <property type="nucleotide sequence ID" value="NZ_JACCEM010000010.1"/>
</dbReference>